<dbReference type="EC" id="3.5.2.6" evidence="3 6"/>
<dbReference type="PANTHER" id="PTHR35333:SF3">
    <property type="entry name" value="BETA-LACTAMASE-TYPE TRANSPEPTIDASE FOLD CONTAINING PROTEIN"/>
    <property type="match status" value="1"/>
</dbReference>
<accession>A0AA48GJK4</accession>
<dbReference type="GO" id="GO:0008800">
    <property type="term" value="F:beta-lactamase activity"/>
    <property type="evidence" value="ECO:0007669"/>
    <property type="project" value="UniProtKB-UniRule"/>
</dbReference>
<keyword evidence="9" id="KW-1185">Reference proteome</keyword>
<name>A0AA48GJK4_9BACT</name>
<dbReference type="AlphaFoldDB" id="A0AA48GJK4"/>
<dbReference type="PROSITE" id="PS00146">
    <property type="entry name" value="BETA_LACTAMASE_A"/>
    <property type="match status" value="1"/>
</dbReference>
<gene>
    <name evidence="8" type="ORF">METEAL_16660</name>
</gene>
<evidence type="ECO:0000256" key="1">
    <source>
        <dbReference type="ARBA" id="ARBA00001526"/>
    </source>
</evidence>
<evidence type="ECO:0000256" key="6">
    <source>
        <dbReference type="RuleBase" id="RU361140"/>
    </source>
</evidence>
<comment type="similarity">
    <text evidence="2 6">Belongs to the class-A beta-lactamase family.</text>
</comment>
<dbReference type="NCBIfam" id="NF033103">
    <property type="entry name" value="bla_class_A"/>
    <property type="match status" value="1"/>
</dbReference>
<protein>
    <recommendedName>
        <fullName evidence="3 6">Beta-lactamase</fullName>
        <ecNumber evidence="3 6">3.5.2.6</ecNumber>
    </recommendedName>
</protein>
<dbReference type="KEGG" id="msil:METEAL_16660"/>
<evidence type="ECO:0000313" key="8">
    <source>
        <dbReference type="EMBL" id="BDU72492.1"/>
    </source>
</evidence>
<keyword evidence="5 6" id="KW-0046">Antibiotic resistance</keyword>
<evidence type="ECO:0000256" key="2">
    <source>
        <dbReference type="ARBA" id="ARBA00009009"/>
    </source>
</evidence>
<dbReference type="EMBL" id="AP027080">
    <property type="protein sequence ID" value="BDU72492.1"/>
    <property type="molecule type" value="Genomic_DNA"/>
</dbReference>
<evidence type="ECO:0000313" key="9">
    <source>
        <dbReference type="Proteomes" id="UP001238179"/>
    </source>
</evidence>
<reference evidence="9" key="1">
    <citation type="journal article" date="2023" name="Int. J. Syst. Evol. Microbiol.">
        <title>Mesoterricola silvestris gen. nov., sp. nov., Mesoterricola sediminis sp. nov., Geothrix oryzae sp. nov., Geothrix edaphica sp. nov., Geothrix rubra sp. nov., and Geothrix limicola sp. nov., six novel members of Acidobacteriota isolated from soils.</title>
        <authorList>
            <person name="Itoh H."/>
            <person name="Sugisawa Y."/>
            <person name="Mise K."/>
            <person name="Xu Z."/>
            <person name="Kuniyasu M."/>
            <person name="Ushijima N."/>
            <person name="Kawano K."/>
            <person name="Kobayashi E."/>
            <person name="Shiratori Y."/>
            <person name="Masuda Y."/>
            <person name="Senoo K."/>
        </authorList>
    </citation>
    <scope>NUCLEOTIDE SEQUENCE [LARGE SCALE GENOMIC DNA]</scope>
    <source>
        <strain evidence="9">W79</strain>
    </source>
</reference>
<feature type="domain" description="Beta-lactamase class A catalytic" evidence="7">
    <location>
        <begin position="33"/>
        <end position="252"/>
    </location>
</feature>
<dbReference type="PRINTS" id="PR00118">
    <property type="entry name" value="BLACTAMASEA"/>
</dbReference>
<evidence type="ECO:0000256" key="4">
    <source>
        <dbReference type="ARBA" id="ARBA00022801"/>
    </source>
</evidence>
<evidence type="ECO:0000256" key="3">
    <source>
        <dbReference type="ARBA" id="ARBA00012865"/>
    </source>
</evidence>
<dbReference type="InterPro" id="IPR023650">
    <property type="entry name" value="Beta-lactam_class-A_AS"/>
</dbReference>
<dbReference type="RefSeq" id="WP_316415399.1">
    <property type="nucleotide sequence ID" value="NZ_AP027080.1"/>
</dbReference>
<evidence type="ECO:0000256" key="5">
    <source>
        <dbReference type="ARBA" id="ARBA00023251"/>
    </source>
</evidence>
<dbReference type="InterPro" id="IPR045155">
    <property type="entry name" value="Beta-lactam_cat"/>
</dbReference>
<dbReference type="PANTHER" id="PTHR35333">
    <property type="entry name" value="BETA-LACTAMASE"/>
    <property type="match status" value="1"/>
</dbReference>
<dbReference type="InterPro" id="IPR012338">
    <property type="entry name" value="Beta-lactam/transpept-like"/>
</dbReference>
<dbReference type="SUPFAM" id="SSF56601">
    <property type="entry name" value="beta-lactamase/transpeptidase-like"/>
    <property type="match status" value="1"/>
</dbReference>
<dbReference type="GO" id="GO:0030655">
    <property type="term" value="P:beta-lactam antibiotic catabolic process"/>
    <property type="evidence" value="ECO:0007669"/>
    <property type="project" value="InterPro"/>
</dbReference>
<comment type="catalytic activity">
    <reaction evidence="1 6">
        <text>a beta-lactam + H2O = a substituted beta-amino acid</text>
        <dbReference type="Rhea" id="RHEA:20401"/>
        <dbReference type="ChEBI" id="CHEBI:15377"/>
        <dbReference type="ChEBI" id="CHEBI:35627"/>
        <dbReference type="ChEBI" id="CHEBI:140347"/>
        <dbReference type="EC" id="3.5.2.6"/>
    </reaction>
</comment>
<sequence>MKIAWALALLGTLLAAKAPGLRSLEARSGGRLGVCVLDAGGRKLLEYRARERFPLCSTFKVLLAGAVLFRVDAGRAALDRRVPYGEKDLLAYAPVTRARAAEGALTLEELCAASVQVSDNTAANLLLDTLGGPGAVTVFARSLGDPVTRLDRKEPELNDVPPGDPRDTTTPEAMARTLRELLAGKTLSPASQRRLAGWMATCTTGTHRLRAGFPASWQIQDKTGSGFEKSGIANDIAVAIPQGGSPLYIAAYLTGAKGDAQARDAILEEVGRIVSKLPR</sequence>
<dbReference type="GO" id="GO:0046677">
    <property type="term" value="P:response to antibiotic"/>
    <property type="evidence" value="ECO:0007669"/>
    <property type="project" value="UniProtKB-UniRule"/>
</dbReference>
<dbReference type="Gene3D" id="3.40.710.10">
    <property type="entry name" value="DD-peptidase/beta-lactamase superfamily"/>
    <property type="match status" value="1"/>
</dbReference>
<dbReference type="Pfam" id="PF13354">
    <property type="entry name" value="Beta-lactamase2"/>
    <property type="match status" value="1"/>
</dbReference>
<proteinExistence type="inferred from homology"/>
<dbReference type="InterPro" id="IPR000871">
    <property type="entry name" value="Beta-lactam_class-A"/>
</dbReference>
<evidence type="ECO:0000259" key="7">
    <source>
        <dbReference type="Pfam" id="PF13354"/>
    </source>
</evidence>
<dbReference type="Proteomes" id="UP001238179">
    <property type="component" value="Chromosome"/>
</dbReference>
<keyword evidence="4 6" id="KW-0378">Hydrolase</keyword>
<organism evidence="8 9">
    <name type="scientific">Mesoterricola silvestris</name>
    <dbReference type="NCBI Taxonomy" id="2927979"/>
    <lineage>
        <taxon>Bacteria</taxon>
        <taxon>Pseudomonadati</taxon>
        <taxon>Acidobacteriota</taxon>
        <taxon>Holophagae</taxon>
        <taxon>Holophagales</taxon>
        <taxon>Holophagaceae</taxon>
        <taxon>Mesoterricola</taxon>
    </lineage>
</organism>